<dbReference type="InterPro" id="IPR052158">
    <property type="entry name" value="INH-QAR"/>
</dbReference>
<dbReference type="CDD" id="cd03137">
    <property type="entry name" value="GATase1_AraC_1"/>
    <property type="match status" value="1"/>
</dbReference>
<proteinExistence type="predicted"/>
<dbReference type="InterPro" id="IPR009057">
    <property type="entry name" value="Homeodomain-like_sf"/>
</dbReference>
<dbReference type="SUPFAM" id="SSF46689">
    <property type="entry name" value="Homeodomain-like"/>
    <property type="match status" value="2"/>
</dbReference>
<evidence type="ECO:0000313" key="4">
    <source>
        <dbReference type="EMBL" id="GLV54598.1"/>
    </source>
</evidence>
<dbReference type="SMART" id="SM00342">
    <property type="entry name" value="HTH_ARAC"/>
    <property type="match status" value="1"/>
</dbReference>
<keyword evidence="2" id="KW-0804">Transcription</keyword>
<dbReference type="InterPro" id="IPR018060">
    <property type="entry name" value="HTH_AraC"/>
</dbReference>
<reference evidence="4 5" key="1">
    <citation type="submission" date="2023-02" db="EMBL/GenBank/DDBJ databases">
        <title>Dictyobacter halimunensis sp. nov., a new member of the class Ktedonobacteria from forest soil in a geothermal area.</title>
        <authorList>
            <person name="Rachmania M.K."/>
            <person name="Ningsih F."/>
            <person name="Sakai Y."/>
            <person name="Yabe S."/>
            <person name="Yokota A."/>
            <person name="Sjamsuridzal W."/>
        </authorList>
    </citation>
    <scope>NUCLEOTIDE SEQUENCE [LARGE SCALE GENOMIC DNA]</scope>
    <source>
        <strain evidence="4 5">S3.2.2.5</strain>
    </source>
</reference>
<evidence type="ECO:0000313" key="5">
    <source>
        <dbReference type="Proteomes" id="UP001344906"/>
    </source>
</evidence>
<evidence type="ECO:0000259" key="3">
    <source>
        <dbReference type="PROSITE" id="PS01124"/>
    </source>
</evidence>
<dbReference type="InterPro" id="IPR029062">
    <property type="entry name" value="Class_I_gatase-like"/>
</dbReference>
<accession>A0ABQ6FK14</accession>
<name>A0ABQ6FK14_9CHLR</name>
<dbReference type="EMBL" id="BSRI01000001">
    <property type="protein sequence ID" value="GLV54598.1"/>
    <property type="molecule type" value="Genomic_DNA"/>
</dbReference>
<protein>
    <submittedName>
        <fullName evidence="4">AraC family transcriptional regulator</fullName>
    </submittedName>
</protein>
<comment type="caution">
    <text evidence="4">The sequence shown here is derived from an EMBL/GenBank/DDBJ whole genome shotgun (WGS) entry which is preliminary data.</text>
</comment>
<feature type="domain" description="HTH araC/xylS-type" evidence="3">
    <location>
        <begin position="215"/>
        <end position="313"/>
    </location>
</feature>
<evidence type="ECO:0000256" key="2">
    <source>
        <dbReference type="ARBA" id="ARBA00023163"/>
    </source>
</evidence>
<dbReference type="PANTHER" id="PTHR43130:SF3">
    <property type="entry name" value="HTH-TYPE TRANSCRIPTIONAL REGULATOR RV1931C"/>
    <property type="match status" value="1"/>
</dbReference>
<dbReference type="Gene3D" id="1.10.10.60">
    <property type="entry name" value="Homeodomain-like"/>
    <property type="match status" value="1"/>
</dbReference>
<dbReference type="PROSITE" id="PS01124">
    <property type="entry name" value="HTH_ARAC_FAMILY_2"/>
    <property type="match status" value="1"/>
</dbReference>
<keyword evidence="5" id="KW-1185">Reference proteome</keyword>
<dbReference type="Proteomes" id="UP001344906">
    <property type="component" value="Unassembled WGS sequence"/>
</dbReference>
<evidence type="ECO:0000256" key="1">
    <source>
        <dbReference type="ARBA" id="ARBA00023015"/>
    </source>
</evidence>
<dbReference type="Gene3D" id="3.40.50.880">
    <property type="match status" value="1"/>
</dbReference>
<dbReference type="SUPFAM" id="SSF52317">
    <property type="entry name" value="Class I glutamine amidotransferase-like"/>
    <property type="match status" value="1"/>
</dbReference>
<dbReference type="RefSeq" id="WP_338248254.1">
    <property type="nucleotide sequence ID" value="NZ_BSRI01000001.1"/>
</dbReference>
<sequence>MHTVAVLIYDSVNPFELAVATEVFGFDRPELAVPWYRFLVCACEPRPIRSAAGFLLTTPYTLEQVEEADTIIIPGSRPGVVPVPEPLLATLRRSYQRGARIITLCTATFILAAAGLLDGRCVTTHWAWAAELAARYPRVQVDPKRLYTDDGQILTSAGTAAAIDLSLHVVRQDYGAEVAAAVARRMVVPPHRDGGQAQYIQTPLLSLREQHEPFVTTLEWITANLHEDLTVEQMAKRAAMSPRTFARRFQATIGTTPYQWLLQQRITLAQRQLETTDETIERIATCCGFRSAATFRLHFQHLLHVSPQRYRQSFHYAR</sequence>
<dbReference type="Pfam" id="PF01965">
    <property type="entry name" value="DJ-1_PfpI"/>
    <property type="match status" value="1"/>
</dbReference>
<dbReference type="PANTHER" id="PTHR43130">
    <property type="entry name" value="ARAC-FAMILY TRANSCRIPTIONAL REGULATOR"/>
    <property type="match status" value="1"/>
</dbReference>
<dbReference type="InterPro" id="IPR002818">
    <property type="entry name" value="DJ-1/PfpI"/>
</dbReference>
<organism evidence="4 5">
    <name type="scientific">Dictyobacter halimunensis</name>
    <dbReference type="NCBI Taxonomy" id="3026934"/>
    <lineage>
        <taxon>Bacteria</taxon>
        <taxon>Bacillati</taxon>
        <taxon>Chloroflexota</taxon>
        <taxon>Ktedonobacteria</taxon>
        <taxon>Ktedonobacterales</taxon>
        <taxon>Dictyobacteraceae</taxon>
        <taxon>Dictyobacter</taxon>
    </lineage>
</organism>
<gene>
    <name evidence="4" type="ORF">KDH_14450</name>
</gene>
<dbReference type="Pfam" id="PF12833">
    <property type="entry name" value="HTH_18"/>
    <property type="match status" value="1"/>
</dbReference>
<keyword evidence="1" id="KW-0805">Transcription regulation</keyword>